<dbReference type="PANTHER" id="PTHR17490:SF10">
    <property type="entry name" value="THREONYLCARBAMOYL-AMP SYNTHASE"/>
    <property type="match status" value="1"/>
</dbReference>
<feature type="signal peptide" evidence="16">
    <location>
        <begin position="1"/>
        <end position="21"/>
    </location>
</feature>
<dbReference type="GO" id="GO:0061710">
    <property type="term" value="F:L-threonylcarbamoyladenylate synthase"/>
    <property type="evidence" value="ECO:0007669"/>
    <property type="project" value="UniProtKB-EC"/>
</dbReference>
<comment type="caution">
    <text evidence="18">The sequence shown here is derived from an EMBL/GenBank/DDBJ whole genome shotgun (WGS) entry which is preliminary data.</text>
</comment>
<proteinExistence type="inferred from homology"/>
<keyword evidence="16" id="KW-0732">Signal</keyword>
<dbReference type="PROSITE" id="PS51163">
    <property type="entry name" value="YRDC"/>
    <property type="match status" value="1"/>
</dbReference>
<evidence type="ECO:0000256" key="3">
    <source>
        <dbReference type="ARBA" id="ARBA00004496"/>
    </source>
</evidence>
<evidence type="ECO:0000256" key="2">
    <source>
        <dbReference type="ARBA" id="ARBA00004202"/>
    </source>
</evidence>
<dbReference type="GO" id="GO:0005886">
    <property type="term" value="C:plasma membrane"/>
    <property type="evidence" value="ECO:0007669"/>
    <property type="project" value="UniProtKB-SubCell"/>
</dbReference>
<dbReference type="Pfam" id="PF01300">
    <property type="entry name" value="Sua5_yciO_yrdC"/>
    <property type="match status" value="1"/>
</dbReference>
<accession>A0AAW0XN13</accession>
<evidence type="ECO:0000313" key="19">
    <source>
        <dbReference type="Proteomes" id="UP001445076"/>
    </source>
</evidence>
<dbReference type="InterPro" id="IPR050156">
    <property type="entry name" value="TC-AMP_synthase_SUA5"/>
</dbReference>
<keyword evidence="8" id="KW-0963">Cytoplasm</keyword>
<comment type="subcellular location">
    <subcellularLocation>
        <location evidence="2">Cell membrane</location>
        <topology evidence="2">Peripheral membrane protein</topology>
    </subcellularLocation>
    <subcellularLocation>
        <location evidence="3">Cytoplasm</location>
    </subcellularLocation>
    <subcellularLocation>
        <location evidence="1">Mitochondrion</location>
    </subcellularLocation>
</comment>
<keyword evidence="9" id="KW-0808">Transferase</keyword>
<dbReference type="Gene3D" id="3.90.870.10">
    <property type="entry name" value="DHBP synthase"/>
    <property type="match status" value="1"/>
</dbReference>
<evidence type="ECO:0000256" key="10">
    <source>
        <dbReference type="ARBA" id="ARBA00022946"/>
    </source>
</evidence>
<evidence type="ECO:0000256" key="6">
    <source>
        <dbReference type="ARBA" id="ARBA00015492"/>
    </source>
</evidence>
<reference evidence="18" key="2">
    <citation type="submission" date="2024-01" db="EMBL/GenBank/DDBJ databases">
        <authorList>
            <person name="He J."/>
            <person name="Wang M."/>
            <person name="Zheng J."/>
            <person name="Liu Z."/>
        </authorList>
    </citation>
    <scope>NUCLEOTIDE SEQUENCE</scope>
    <source>
        <strain evidence="18">ZL_2023a</strain>
        <tissue evidence="18">Muscle</tissue>
    </source>
</reference>
<dbReference type="FunFam" id="3.90.870.10:FF:000007">
    <property type="entry name" value="YrdC N6-threonylcarbamoyltransferase domain containing"/>
    <property type="match status" value="1"/>
</dbReference>
<dbReference type="InterPro" id="IPR006070">
    <property type="entry name" value="Sua5-like_dom"/>
</dbReference>
<comment type="subunit">
    <text evidence="15">Interacts with RSC1A1.</text>
</comment>
<dbReference type="GO" id="GO:0000049">
    <property type="term" value="F:tRNA binding"/>
    <property type="evidence" value="ECO:0007669"/>
    <property type="project" value="TreeGrafter"/>
</dbReference>
<name>A0AAW0XN13_CHEQU</name>
<dbReference type="EC" id="2.7.7.87" evidence="5"/>
<dbReference type="AlphaFoldDB" id="A0AAW0XN13"/>
<feature type="chain" id="PRO_5044717466" description="Threonylcarbamoyl-AMP synthase" evidence="16">
    <location>
        <begin position="22"/>
        <end position="246"/>
    </location>
</feature>
<evidence type="ECO:0000256" key="4">
    <source>
        <dbReference type="ARBA" id="ARBA00007663"/>
    </source>
</evidence>
<evidence type="ECO:0000256" key="12">
    <source>
        <dbReference type="ARBA" id="ARBA00023136"/>
    </source>
</evidence>
<evidence type="ECO:0000256" key="16">
    <source>
        <dbReference type="SAM" id="SignalP"/>
    </source>
</evidence>
<evidence type="ECO:0000259" key="17">
    <source>
        <dbReference type="PROSITE" id="PS51163"/>
    </source>
</evidence>
<comment type="similarity">
    <text evidence="4">Belongs to the SUA5 family.</text>
</comment>
<evidence type="ECO:0000256" key="11">
    <source>
        <dbReference type="ARBA" id="ARBA00023128"/>
    </source>
</evidence>
<comment type="function">
    <text evidence="14">Cytoplasmic and mitochondrial threonylcarbamoyl-AMP synthase required for the formation of a threonylcarbamoyl group on adenosine at position 37 (t(6)A37) in tRNAs that read codons beginning with adenine. Catalyzes the conversion of L-threonine, HCO(3)(-)/CO(2) and ATP to give threonylcarbamoyl-AMP (TC-AMP) as the acyladenylate intermediate, with the release of diphosphate. Participates in t(6)A37 formation in cytoplasmic and mitochondrial tRNAs. May regulate the activity of some transporters.</text>
</comment>
<dbReference type="EMBL" id="JARKIK010000033">
    <property type="protein sequence ID" value="KAK8740631.1"/>
    <property type="molecule type" value="Genomic_DNA"/>
</dbReference>
<keyword evidence="10" id="KW-0809">Transit peptide</keyword>
<sequence>MKIFTLFLQLAKSLGTAAAEAAPNGLSMSNVTRLWEGPSLATHAEKASAALLSGHVIAVPTDTLYGIAALAQNNTAIERIYEIKRRSSTKPLAICVSTVEDIYLWGKVTVPHSLLTSLLPGPVTLVFQRTKQLNLAFNPGTDLVGIRIPNEDFIRAVARCCSSPLALTSANISSKASPVCVEEFSELWSKLHAVFDSGHLGEHLESREGSTIVDLSHPGTYRLIRRGIAYEQTSKILQSYDLCLTD</sequence>
<feature type="domain" description="YrdC-like" evidence="17">
    <location>
        <begin position="41"/>
        <end position="229"/>
    </location>
</feature>
<evidence type="ECO:0000256" key="14">
    <source>
        <dbReference type="ARBA" id="ARBA00058524"/>
    </source>
</evidence>
<evidence type="ECO:0000256" key="5">
    <source>
        <dbReference type="ARBA" id="ARBA00012584"/>
    </source>
</evidence>
<evidence type="ECO:0000256" key="9">
    <source>
        <dbReference type="ARBA" id="ARBA00022679"/>
    </source>
</evidence>
<keyword evidence="11" id="KW-0496">Mitochondrion</keyword>
<dbReference type="InterPro" id="IPR017945">
    <property type="entry name" value="DHBP_synth_RibB-like_a/b_dom"/>
</dbReference>
<evidence type="ECO:0000256" key="13">
    <source>
        <dbReference type="ARBA" id="ARBA00048366"/>
    </source>
</evidence>
<gene>
    <name evidence="18" type="ORF">OTU49_003003</name>
</gene>
<dbReference type="SUPFAM" id="SSF55821">
    <property type="entry name" value="YrdC/RibB"/>
    <property type="match status" value="1"/>
</dbReference>
<dbReference type="GO" id="GO:0003725">
    <property type="term" value="F:double-stranded RNA binding"/>
    <property type="evidence" value="ECO:0007669"/>
    <property type="project" value="InterPro"/>
</dbReference>
<reference evidence="18 19" key="1">
    <citation type="journal article" date="2024" name="BMC Genomics">
        <title>Genome assembly of redclaw crayfish (Cherax quadricarinatus) provides insights into its immune adaptation and hypoxia tolerance.</title>
        <authorList>
            <person name="Liu Z."/>
            <person name="Zheng J."/>
            <person name="Li H."/>
            <person name="Fang K."/>
            <person name="Wang S."/>
            <person name="He J."/>
            <person name="Zhou D."/>
            <person name="Weng S."/>
            <person name="Chi M."/>
            <person name="Gu Z."/>
            <person name="He J."/>
            <person name="Li F."/>
            <person name="Wang M."/>
        </authorList>
    </citation>
    <scope>NUCLEOTIDE SEQUENCE [LARGE SCALE GENOMIC DNA]</scope>
    <source>
        <strain evidence="18">ZL_2023a</strain>
    </source>
</reference>
<organism evidence="18 19">
    <name type="scientific">Cherax quadricarinatus</name>
    <name type="common">Australian red claw crayfish</name>
    <dbReference type="NCBI Taxonomy" id="27406"/>
    <lineage>
        <taxon>Eukaryota</taxon>
        <taxon>Metazoa</taxon>
        <taxon>Ecdysozoa</taxon>
        <taxon>Arthropoda</taxon>
        <taxon>Crustacea</taxon>
        <taxon>Multicrustacea</taxon>
        <taxon>Malacostraca</taxon>
        <taxon>Eumalacostraca</taxon>
        <taxon>Eucarida</taxon>
        <taxon>Decapoda</taxon>
        <taxon>Pleocyemata</taxon>
        <taxon>Astacidea</taxon>
        <taxon>Parastacoidea</taxon>
        <taxon>Parastacidae</taxon>
        <taxon>Cherax</taxon>
    </lineage>
</organism>
<comment type="catalytic activity">
    <reaction evidence="13">
        <text>L-threonine + hydrogencarbonate + ATP = L-threonylcarbamoyladenylate + diphosphate + H2O</text>
        <dbReference type="Rhea" id="RHEA:36407"/>
        <dbReference type="ChEBI" id="CHEBI:15377"/>
        <dbReference type="ChEBI" id="CHEBI:17544"/>
        <dbReference type="ChEBI" id="CHEBI:30616"/>
        <dbReference type="ChEBI" id="CHEBI:33019"/>
        <dbReference type="ChEBI" id="CHEBI:57926"/>
        <dbReference type="ChEBI" id="CHEBI:73682"/>
        <dbReference type="EC" id="2.7.7.87"/>
    </reaction>
</comment>
<keyword evidence="12" id="KW-0472">Membrane</keyword>
<keyword evidence="7" id="KW-1003">Cell membrane</keyword>
<evidence type="ECO:0000313" key="18">
    <source>
        <dbReference type="EMBL" id="KAK8740631.1"/>
    </source>
</evidence>
<evidence type="ECO:0000256" key="15">
    <source>
        <dbReference type="ARBA" id="ARBA00063146"/>
    </source>
</evidence>
<keyword evidence="19" id="KW-1185">Reference proteome</keyword>
<evidence type="ECO:0000256" key="7">
    <source>
        <dbReference type="ARBA" id="ARBA00022475"/>
    </source>
</evidence>
<evidence type="ECO:0000256" key="8">
    <source>
        <dbReference type="ARBA" id="ARBA00022490"/>
    </source>
</evidence>
<protein>
    <recommendedName>
        <fullName evidence="6">Threonylcarbamoyl-AMP synthase</fullName>
        <ecNumber evidence="5">2.7.7.87</ecNumber>
    </recommendedName>
</protein>
<evidence type="ECO:0000256" key="1">
    <source>
        <dbReference type="ARBA" id="ARBA00004173"/>
    </source>
</evidence>
<dbReference type="EMBL" id="JARKIK010000033">
    <property type="protein sequence ID" value="KAK8740636.1"/>
    <property type="molecule type" value="Genomic_DNA"/>
</dbReference>
<dbReference type="GO" id="GO:0005739">
    <property type="term" value="C:mitochondrion"/>
    <property type="evidence" value="ECO:0007669"/>
    <property type="project" value="UniProtKB-SubCell"/>
</dbReference>
<dbReference type="GO" id="GO:0006450">
    <property type="term" value="P:regulation of translational fidelity"/>
    <property type="evidence" value="ECO:0007669"/>
    <property type="project" value="TreeGrafter"/>
</dbReference>
<dbReference type="Proteomes" id="UP001445076">
    <property type="component" value="Unassembled WGS sequence"/>
</dbReference>
<dbReference type="PANTHER" id="PTHR17490">
    <property type="entry name" value="SUA5"/>
    <property type="match status" value="1"/>
</dbReference>
<dbReference type="NCBIfam" id="TIGR00057">
    <property type="entry name" value="L-threonylcarbamoyladenylate synthase"/>
    <property type="match status" value="1"/>
</dbReference>